<comment type="caution">
    <text evidence="2">The sequence shown here is derived from an EMBL/GenBank/DDBJ whole genome shotgun (WGS) entry which is preliminary data.</text>
</comment>
<accession>A0ABV6B1S7</accession>
<evidence type="ECO:0000313" key="2">
    <source>
        <dbReference type="EMBL" id="MFB9993709.1"/>
    </source>
</evidence>
<reference evidence="2 3" key="1">
    <citation type="submission" date="2024-09" db="EMBL/GenBank/DDBJ databases">
        <authorList>
            <person name="Sun Q."/>
            <person name="Mori K."/>
        </authorList>
    </citation>
    <scope>NUCLEOTIDE SEQUENCE [LARGE SCALE GENOMIC DNA]</scope>
    <source>
        <strain evidence="2 3">JCM 13503</strain>
    </source>
</reference>
<feature type="region of interest" description="Disordered" evidence="1">
    <location>
        <begin position="82"/>
        <end position="101"/>
    </location>
</feature>
<protein>
    <submittedName>
        <fullName evidence="2">Uncharacterized protein</fullName>
    </submittedName>
</protein>
<evidence type="ECO:0000313" key="3">
    <source>
        <dbReference type="Proteomes" id="UP001589733"/>
    </source>
</evidence>
<dbReference type="EMBL" id="JBHLYR010000052">
    <property type="protein sequence ID" value="MFB9993709.1"/>
    <property type="molecule type" value="Genomic_DNA"/>
</dbReference>
<evidence type="ECO:0000256" key="1">
    <source>
        <dbReference type="SAM" id="MobiDB-lite"/>
    </source>
</evidence>
<sequence>MAIFIDEDAFYADIDRATFADLQRTAIGYTAFTGRIEPCYGATSERTLSSYPAPNARSILCVRDGGLTAVALLADLTSTNSNAPAPARPATTTSSTAAPDNAAPKLLDWSFTSCRSNRGVTAYLPLGEGAACTLQVNTVPNGRRLISASFEYELEYYVGSATAKIRIPGRDTYAASGGGNVKLSQQGGSLSFTLPLNVRARSDRRYVRVGAIGTLVFDDGTSKRVYEPLDIR</sequence>
<keyword evidence="3" id="KW-1185">Reference proteome</keyword>
<organism evidence="2 3">
    <name type="scientific">Deinococcus oregonensis</name>
    <dbReference type="NCBI Taxonomy" id="1805970"/>
    <lineage>
        <taxon>Bacteria</taxon>
        <taxon>Thermotogati</taxon>
        <taxon>Deinococcota</taxon>
        <taxon>Deinococci</taxon>
        <taxon>Deinococcales</taxon>
        <taxon>Deinococcaceae</taxon>
        <taxon>Deinococcus</taxon>
    </lineage>
</organism>
<proteinExistence type="predicted"/>
<dbReference type="RefSeq" id="WP_380013067.1">
    <property type="nucleotide sequence ID" value="NZ_JBHLYR010000052.1"/>
</dbReference>
<dbReference type="Proteomes" id="UP001589733">
    <property type="component" value="Unassembled WGS sequence"/>
</dbReference>
<name>A0ABV6B1S7_9DEIO</name>
<gene>
    <name evidence="2" type="ORF">ACFFLM_17245</name>
</gene>